<keyword evidence="2" id="KW-1185">Reference proteome</keyword>
<dbReference type="Proteomes" id="UP000015104">
    <property type="component" value="Unassembled WGS sequence"/>
</dbReference>
<reference evidence="2" key="1">
    <citation type="submission" date="2011-08" db="EMBL/GenBank/DDBJ databases">
        <authorList>
            <person name="Rombauts S."/>
        </authorList>
    </citation>
    <scope>NUCLEOTIDE SEQUENCE</scope>
    <source>
        <strain evidence="2">London</strain>
    </source>
</reference>
<dbReference type="AlphaFoldDB" id="T1KB03"/>
<accession>T1KB03</accession>
<sequence>MQPVISLNFTYSTKIQEHIVLWEGRDPEVSYPDIFKILNCVKLNGYIFEGISHLMLT</sequence>
<protein>
    <submittedName>
        <fullName evidence="1">Uncharacterized protein</fullName>
    </submittedName>
</protein>
<name>T1KB03_TETUR</name>
<reference evidence="1" key="2">
    <citation type="submission" date="2015-06" db="UniProtKB">
        <authorList>
            <consortium name="EnsemblMetazoa"/>
        </authorList>
    </citation>
    <scope>IDENTIFICATION</scope>
</reference>
<organism evidence="1 2">
    <name type="scientific">Tetranychus urticae</name>
    <name type="common">Two-spotted spider mite</name>
    <dbReference type="NCBI Taxonomy" id="32264"/>
    <lineage>
        <taxon>Eukaryota</taxon>
        <taxon>Metazoa</taxon>
        <taxon>Ecdysozoa</taxon>
        <taxon>Arthropoda</taxon>
        <taxon>Chelicerata</taxon>
        <taxon>Arachnida</taxon>
        <taxon>Acari</taxon>
        <taxon>Acariformes</taxon>
        <taxon>Trombidiformes</taxon>
        <taxon>Prostigmata</taxon>
        <taxon>Eleutherengona</taxon>
        <taxon>Raphignathae</taxon>
        <taxon>Tetranychoidea</taxon>
        <taxon>Tetranychidae</taxon>
        <taxon>Tetranychus</taxon>
    </lineage>
</organism>
<proteinExistence type="predicted"/>
<dbReference type="EnsemblMetazoa" id="tetur08g02380.1">
    <property type="protein sequence ID" value="tetur08g02380.1"/>
    <property type="gene ID" value="tetur08g02380"/>
</dbReference>
<dbReference type="HOGENOM" id="CLU_2999044_0_0_1"/>
<dbReference type="EMBL" id="CAEY01001943">
    <property type="status" value="NOT_ANNOTATED_CDS"/>
    <property type="molecule type" value="Genomic_DNA"/>
</dbReference>
<evidence type="ECO:0000313" key="2">
    <source>
        <dbReference type="Proteomes" id="UP000015104"/>
    </source>
</evidence>
<evidence type="ECO:0000313" key="1">
    <source>
        <dbReference type="EnsemblMetazoa" id="tetur08g02380.1"/>
    </source>
</evidence>